<protein>
    <submittedName>
        <fullName evidence="8">Oxidoreductase</fullName>
    </submittedName>
</protein>
<dbReference type="RefSeq" id="WP_061400579.1">
    <property type="nucleotide sequence ID" value="NZ_LSNG01000033.1"/>
</dbReference>
<dbReference type="EMBL" id="LSNG01000033">
    <property type="protein sequence ID" value="KXN75812.1"/>
    <property type="molecule type" value="Genomic_DNA"/>
</dbReference>
<dbReference type="InterPro" id="IPR023210">
    <property type="entry name" value="NADP_OxRdtase_dom"/>
</dbReference>
<evidence type="ECO:0000259" key="7">
    <source>
        <dbReference type="Pfam" id="PF00248"/>
    </source>
</evidence>
<dbReference type="GO" id="GO:0016616">
    <property type="term" value="F:oxidoreductase activity, acting on the CH-OH group of donors, NAD or NADP as acceptor"/>
    <property type="evidence" value="ECO:0007669"/>
    <property type="project" value="UniProtKB-ARBA"/>
</dbReference>
<keyword evidence="3" id="KW-0560">Oxidoreductase</keyword>
<dbReference type="FunFam" id="3.20.20.100:FF:000015">
    <property type="entry name" value="Oxidoreductase, aldo/keto reductase family"/>
    <property type="match status" value="1"/>
</dbReference>
<dbReference type="InterPro" id="IPR018170">
    <property type="entry name" value="Aldo/ket_reductase_CS"/>
</dbReference>
<evidence type="ECO:0000256" key="2">
    <source>
        <dbReference type="ARBA" id="ARBA00022857"/>
    </source>
</evidence>
<feature type="domain" description="NADP-dependent oxidoreductase" evidence="7">
    <location>
        <begin position="19"/>
        <end position="255"/>
    </location>
</feature>
<dbReference type="InterPro" id="IPR036812">
    <property type="entry name" value="NAD(P)_OxRdtase_dom_sf"/>
</dbReference>
<dbReference type="PROSITE" id="PS00798">
    <property type="entry name" value="ALDOKETO_REDUCTASE_1"/>
    <property type="match status" value="1"/>
</dbReference>
<evidence type="ECO:0000313" key="9">
    <source>
        <dbReference type="Proteomes" id="UP000070346"/>
    </source>
</evidence>
<accession>A0A9X0LXE1</accession>
<dbReference type="PANTHER" id="PTHR43827">
    <property type="entry name" value="2,5-DIKETO-D-GLUCONIC ACID REDUCTASE"/>
    <property type="match status" value="1"/>
</dbReference>
<sequence>MKHLKLNNGVKIPIFGFGTYEISPDQTKEAVLSAFKDGYRLIDTAQYYQNEQQVGEAVRASNLNRDEVFITTKTMTDGYEATKQGLDESLNKSGLDYFDLVLIHWPMGHDLDTWRALEEAYKAGKTRAIGISNFNSRQTLELINHAEIRPMVDQIETHLLLQQWKMHEFLKKENIIHESYSPLGNGQQNLMTNPVLQKIGEKYGKSPIQVILRYLVQNNIVTIPRSTNPAHIKANIDIFDFELDKEDLKQLRALDECKPIDGWPAEMREDEDY</sequence>
<dbReference type="SUPFAM" id="SSF51430">
    <property type="entry name" value="NAD(P)-linked oxidoreductase"/>
    <property type="match status" value="1"/>
</dbReference>
<evidence type="ECO:0000313" key="8">
    <source>
        <dbReference type="EMBL" id="KXN75812.1"/>
    </source>
</evidence>
<comment type="caution">
    <text evidence="8">The sequence shown here is derived from an EMBL/GenBank/DDBJ whole genome shotgun (WGS) entry which is preliminary data.</text>
</comment>
<name>A0A9X0LXE1_LACJH</name>
<comment type="similarity">
    <text evidence="1">Belongs to the aldo/keto reductase family.</text>
</comment>
<dbReference type="PIRSF" id="PIRSF000097">
    <property type="entry name" value="AKR"/>
    <property type="match status" value="1"/>
</dbReference>
<dbReference type="PROSITE" id="PS00062">
    <property type="entry name" value="ALDOKETO_REDUCTASE_2"/>
    <property type="match status" value="1"/>
</dbReference>
<organism evidence="8 9">
    <name type="scientific">Lactobacillus johnsonii</name>
    <dbReference type="NCBI Taxonomy" id="33959"/>
    <lineage>
        <taxon>Bacteria</taxon>
        <taxon>Bacillati</taxon>
        <taxon>Bacillota</taxon>
        <taxon>Bacilli</taxon>
        <taxon>Lactobacillales</taxon>
        <taxon>Lactobacillaceae</taxon>
        <taxon>Lactobacillus</taxon>
    </lineage>
</organism>
<dbReference type="Gene3D" id="3.20.20.100">
    <property type="entry name" value="NADP-dependent oxidoreductase domain"/>
    <property type="match status" value="1"/>
</dbReference>
<gene>
    <name evidence="8" type="ORF">AYJ53_03480</name>
</gene>
<dbReference type="PRINTS" id="PR00069">
    <property type="entry name" value="ALDKETRDTASE"/>
</dbReference>
<dbReference type="InterPro" id="IPR020471">
    <property type="entry name" value="AKR"/>
</dbReference>
<feature type="binding site" evidence="5">
    <location>
        <position position="104"/>
    </location>
    <ligand>
        <name>substrate</name>
    </ligand>
</feature>
<reference evidence="8 9" key="1">
    <citation type="submission" date="2016-02" db="EMBL/GenBank/DDBJ databases">
        <title>Complete Genome Sequences of Lactobacillus johnsonii Strain W1.</title>
        <authorList>
            <person name="Sun Y."/>
            <person name="Wu X."/>
        </authorList>
    </citation>
    <scope>NUCLEOTIDE SEQUENCE [LARGE SCALE GENOMIC DNA]</scope>
    <source>
        <strain evidence="8 9">W1</strain>
    </source>
</reference>
<dbReference type="Proteomes" id="UP000070346">
    <property type="component" value="Unassembled WGS sequence"/>
</dbReference>
<proteinExistence type="inferred from homology"/>
<dbReference type="Pfam" id="PF00248">
    <property type="entry name" value="Aldo_ket_red"/>
    <property type="match status" value="1"/>
</dbReference>
<feature type="active site" description="Proton donor" evidence="4">
    <location>
        <position position="48"/>
    </location>
</feature>
<evidence type="ECO:0000256" key="6">
    <source>
        <dbReference type="PIRSR" id="PIRSR000097-3"/>
    </source>
</evidence>
<feature type="site" description="Lowers pKa of active site Tyr" evidence="6">
    <location>
        <position position="73"/>
    </location>
</feature>
<dbReference type="AlphaFoldDB" id="A0A9X0LXE1"/>
<evidence type="ECO:0000256" key="3">
    <source>
        <dbReference type="ARBA" id="ARBA00023002"/>
    </source>
</evidence>
<evidence type="ECO:0000256" key="5">
    <source>
        <dbReference type="PIRSR" id="PIRSR000097-2"/>
    </source>
</evidence>
<dbReference type="OrthoDB" id="9804790at2"/>
<dbReference type="PANTHER" id="PTHR43827:SF3">
    <property type="entry name" value="NADP-DEPENDENT OXIDOREDUCTASE DOMAIN-CONTAINING PROTEIN"/>
    <property type="match status" value="1"/>
</dbReference>
<evidence type="ECO:0000256" key="1">
    <source>
        <dbReference type="ARBA" id="ARBA00007905"/>
    </source>
</evidence>
<keyword evidence="2" id="KW-0521">NADP</keyword>
<evidence type="ECO:0000256" key="4">
    <source>
        <dbReference type="PIRSR" id="PIRSR000097-1"/>
    </source>
</evidence>